<dbReference type="InterPro" id="IPR013149">
    <property type="entry name" value="ADH-like_C"/>
</dbReference>
<dbReference type="SUPFAM" id="SSF51735">
    <property type="entry name" value="NAD(P)-binding Rossmann-fold domains"/>
    <property type="match status" value="1"/>
</dbReference>
<reference evidence="3" key="1">
    <citation type="journal article" date="2020" name="Stud. Mycol.">
        <title>101 Dothideomycetes genomes: a test case for predicting lifestyles and emergence of pathogens.</title>
        <authorList>
            <person name="Haridas S."/>
            <person name="Albert R."/>
            <person name="Binder M."/>
            <person name="Bloem J."/>
            <person name="Labutti K."/>
            <person name="Salamov A."/>
            <person name="Andreopoulos B."/>
            <person name="Baker S."/>
            <person name="Barry K."/>
            <person name="Bills G."/>
            <person name="Bluhm B."/>
            <person name="Cannon C."/>
            <person name="Castanera R."/>
            <person name="Culley D."/>
            <person name="Daum C."/>
            <person name="Ezra D."/>
            <person name="Gonzalez J."/>
            <person name="Henrissat B."/>
            <person name="Kuo A."/>
            <person name="Liang C."/>
            <person name="Lipzen A."/>
            <person name="Lutzoni F."/>
            <person name="Magnuson J."/>
            <person name="Mondo S."/>
            <person name="Nolan M."/>
            <person name="Ohm R."/>
            <person name="Pangilinan J."/>
            <person name="Park H.-J."/>
            <person name="Ramirez L."/>
            <person name="Alfaro M."/>
            <person name="Sun H."/>
            <person name="Tritt A."/>
            <person name="Yoshinaga Y."/>
            <person name="Zwiers L.-H."/>
            <person name="Turgeon B."/>
            <person name="Goodwin S."/>
            <person name="Spatafora J."/>
            <person name="Crous P."/>
            <person name="Grigoriev I."/>
        </authorList>
    </citation>
    <scope>NUCLEOTIDE SEQUENCE</scope>
    <source>
        <strain evidence="3">CBS 122368</strain>
    </source>
</reference>
<organism evidence="3 4">
    <name type="scientific">Trematosphaeria pertusa</name>
    <dbReference type="NCBI Taxonomy" id="390896"/>
    <lineage>
        <taxon>Eukaryota</taxon>
        <taxon>Fungi</taxon>
        <taxon>Dikarya</taxon>
        <taxon>Ascomycota</taxon>
        <taxon>Pezizomycotina</taxon>
        <taxon>Dothideomycetes</taxon>
        <taxon>Pleosporomycetidae</taxon>
        <taxon>Pleosporales</taxon>
        <taxon>Massarineae</taxon>
        <taxon>Trematosphaeriaceae</taxon>
        <taxon>Trematosphaeria</taxon>
    </lineage>
</organism>
<dbReference type="PANTHER" id="PTHR43677:SF4">
    <property type="entry name" value="QUINONE OXIDOREDUCTASE-LIKE PROTEIN 2"/>
    <property type="match status" value="1"/>
</dbReference>
<dbReference type="RefSeq" id="XP_033682444.1">
    <property type="nucleotide sequence ID" value="XM_033829327.1"/>
</dbReference>
<dbReference type="InterPro" id="IPR013154">
    <property type="entry name" value="ADH-like_N"/>
</dbReference>
<gene>
    <name evidence="3" type="ORF">BU26DRAFT_520600</name>
</gene>
<dbReference type="EMBL" id="ML987197">
    <property type="protein sequence ID" value="KAF2247440.1"/>
    <property type="molecule type" value="Genomic_DNA"/>
</dbReference>
<dbReference type="Pfam" id="PF08240">
    <property type="entry name" value="ADH_N"/>
    <property type="match status" value="1"/>
</dbReference>
<dbReference type="CDD" id="cd05188">
    <property type="entry name" value="MDR"/>
    <property type="match status" value="1"/>
</dbReference>
<evidence type="ECO:0000313" key="4">
    <source>
        <dbReference type="Proteomes" id="UP000800094"/>
    </source>
</evidence>
<feature type="domain" description="Alcohol dehydrogenase-like N-terminal" evidence="2">
    <location>
        <begin position="35"/>
        <end position="149"/>
    </location>
</feature>
<dbReference type="Gene3D" id="3.40.50.720">
    <property type="entry name" value="NAD(P)-binding Rossmann-like Domain"/>
    <property type="match status" value="1"/>
</dbReference>
<keyword evidence="4" id="KW-1185">Reference proteome</keyword>
<evidence type="ECO:0000259" key="2">
    <source>
        <dbReference type="Pfam" id="PF08240"/>
    </source>
</evidence>
<dbReference type="InterPro" id="IPR011032">
    <property type="entry name" value="GroES-like_sf"/>
</dbReference>
<dbReference type="GeneID" id="54582657"/>
<dbReference type="InterPro" id="IPR036291">
    <property type="entry name" value="NAD(P)-bd_dom_sf"/>
</dbReference>
<sequence>MSAQQALPATHRALVQRDYGKPLVVEDIPTPQPVPGSAVLRVEAAAVVSYQKLAYNGTWPNRYLTPIVPGSWAIGRVAAVGPDAVSLQSGALVLFSNFIHARDDPSIAFLSGFADFAQPGSRKLMSGEWRESTYGQYAKVPLENCFPLDEARLCGSPDSGGLGYKIEQLMWAGLALVGYGGLRSIEVKAGETVVIAPATGGFSGAAAVVAVAMGARVIAMGRNKDTMKYLEGLSPRIHTVPMTGNEEEEMKELARFGCIDAFLDLSPAAATESAHLKSAIKSLRAGGRVSLMGGLLGDSVFPYRSVVHKSLTVKGQWMYSPEDARDMIKMIENGILSLNHVSVAGKFSLEQWEQAFEVAAGMKFNDVTVLSG</sequence>
<name>A0A6A6ID05_9PLEO</name>
<dbReference type="GO" id="GO:0016491">
    <property type="term" value="F:oxidoreductase activity"/>
    <property type="evidence" value="ECO:0007669"/>
    <property type="project" value="TreeGrafter"/>
</dbReference>
<dbReference type="Gene3D" id="3.90.180.10">
    <property type="entry name" value="Medium-chain alcohol dehydrogenases, catalytic domain"/>
    <property type="match status" value="1"/>
</dbReference>
<dbReference type="PANTHER" id="PTHR43677">
    <property type="entry name" value="SHORT-CHAIN DEHYDROGENASE/REDUCTASE"/>
    <property type="match status" value="1"/>
</dbReference>
<dbReference type="OrthoDB" id="5407715at2759"/>
<dbReference type="SUPFAM" id="SSF50129">
    <property type="entry name" value="GroES-like"/>
    <property type="match status" value="1"/>
</dbReference>
<dbReference type="Pfam" id="PF00107">
    <property type="entry name" value="ADH_zinc_N"/>
    <property type="match status" value="1"/>
</dbReference>
<evidence type="ECO:0000313" key="3">
    <source>
        <dbReference type="EMBL" id="KAF2247440.1"/>
    </source>
</evidence>
<dbReference type="AlphaFoldDB" id="A0A6A6ID05"/>
<proteinExistence type="predicted"/>
<evidence type="ECO:0000259" key="1">
    <source>
        <dbReference type="Pfam" id="PF00107"/>
    </source>
</evidence>
<dbReference type="InterPro" id="IPR051397">
    <property type="entry name" value="Zn-ADH-like_protein"/>
</dbReference>
<feature type="domain" description="Alcohol dehydrogenase-like C-terminal" evidence="1">
    <location>
        <begin position="205"/>
        <end position="332"/>
    </location>
</feature>
<dbReference type="GO" id="GO:0005739">
    <property type="term" value="C:mitochondrion"/>
    <property type="evidence" value="ECO:0007669"/>
    <property type="project" value="TreeGrafter"/>
</dbReference>
<protein>
    <submittedName>
        <fullName evidence="3">NAD(P)-binding protein</fullName>
    </submittedName>
</protein>
<accession>A0A6A6ID05</accession>
<dbReference type="Proteomes" id="UP000800094">
    <property type="component" value="Unassembled WGS sequence"/>
</dbReference>